<dbReference type="PANTHER" id="PTHR10196">
    <property type="entry name" value="SUGAR KINASE"/>
    <property type="match status" value="1"/>
</dbReference>
<dbReference type="GO" id="GO:0005524">
    <property type="term" value="F:ATP binding"/>
    <property type="evidence" value="ECO:0007669"/>
    <property type="project" value="UniProtKB-UniRule"/>
</dbReference>
<evidence type="ECO:0000256" key="7">
    <source>
        <dbReference type="RuleBase" id="RU367058"/>
    </source>
</evidence>
<dbReference type="CDD" id="cd07776">
    <property type="entry name" value="ASKHA_NBD_FGGY_SpXK-like"/>
    <property type="match status" value="1"/>
</dbReference>
<protein>
    <recommendedName>
        <fullName evidence="7">Xylulose kinase</fullName>
        <ecNumber evidence="7">2.7.1.17</ecNumber>
    </recommendedName>
</protein>
<evidence type="ECO:0000256" key="6">
    <source>
        <dbReference type="ARBA" id="ARBA00048885"/>
    </source>
</evidence>
<keyword evidence="3 7" id="KW-0808">Transferase</keyword>
<dbReference type="InterPro" id="IPR043129">
    <property type="entry name" value="ATPase_NBD"/>
</dbReference>
<dbReference type="Pfam" id="PF02782">
    <property type="entry name" value="FGGY_C"/>
    <property type="match status" value="1"/>
</dbReference>
<sequence>MAESDPLYLGLDLSTQQLKVLAVRSNLETVFEEAISFDLDLPSYGVRKGVFVNDKDDEVYAPVAMWIEALDLILQRMKNRGFDFSRVKGISGAGQQHGSVYWSKEAETILSSLSSDKTLLEQLSPAAFSWKFSPNWQDHSTSAQVAAFEDHVGGDDLLAKATGSGGHHRFTGPQILRFVQLHPEEYSATSRISLVSSFLASLFLGKIAPIDISDVCGMNLFNIETECWDDRLISLAASPSGNLDAAATKELYTKLGEVEPDGGKNLGSISSYFVQKWGFSSDCAILPSTGDNPSTILALPLHPQDAIVSLGTSTTILMSTEKYYPSPAYHMFNHPTTPGLYMFMLCYKNGGLAREEIRDAINKEAGISDHSWSLFNKAAIETPVLGKSGDDSKSKVGFYFPLPEIVPNVHNPGFYRFEVDSASNSVSESSGWDVASDARAILESQALSMRIRSAPLLDPKNPQPRRVYLVGGGSKNKALAQVLADVLGGYEGVYKLDVGNACALGAAYKALWAVERGGSGETFEDLIGKRWNEEGKVEKVMDGYKKGIWEAYGEIAQGYTTAEAKVVKGEAKGDTSLI</sequence>
<dbReference type="Proteomes" id="UP000015100">
    <property type="component" value="Unassembled WGS sequence"/>
</dbReference>
<reference evidence="11" key="2">
    <citation type="submission" date="2013-04" db="EMBL/GenBank/DDBJ databases">
        <title>Genomic mechanisms accounting for the adaptation to parasitism in nematode-trapping fungi.</title>
        <authorList>
            <person name="Ahren D.G."/>
        </authorList>
    </citation>
    <scope>NUCLEOTIDE SEQUENCE [LARGE SCALE GENOMIC DNA]</scope>
    <source>
        <strain evidence="11">CBS 200.50</strain>
    </source>
</reference>
<evidence type="ECO:0000313" key="11">
    <source>
        <dbReference type="Proteomes" id="UP000015100"/>
    </source>
</evidence>
<name>S8BWX2_DACHA</name>
<dbReference type="PANTHER" id="PTHR10196:SF57">
    <property type="entry name" value="XYLULOSE KINASE"/>
    <property type="match status" value="1"/>
</dbReference>
<keyword evidence="4 7" id="KW-0418">Kinase</keyword>
<organism evidence="10 11">
    <name type="scientific">Dactylellina haptotyla (strain CBS 200.50)</name>
    <name type="common">Nematode-trapping fungus</name>
    <name type="synonym">Monacrosporium haptotylum</name>
    <dbReference type="NCBI Taxonomy" id="1284197"/>
    <lineage>
        <taxon>Eukaryota</taxon>
        <taxon>Fungi</taxon>
        <taxon>Dikarya</taxon>
        <taxon>Ascomycota</taxon>
        <taxon>Pezizomycotina</taxon>
        <taxon>Orbiliomycetes</taxon>
        <taxon>Orbiliales</taxon>
        <taxon>Orbiliaceae</taxon>
        <taxon>Dactylellina</taxon>
    </lineage>
</organism>
<comment type="function">
    <text evidence="5 7">Highly specific D-xylulose kinase which participates in the catabolism of xylose. Xylose is a major component of hemicelluloses such as xylan. Most fungi utilize D-xylose via three enzymatic reactions, xylose reductase (XR), xylitol dehydrogenase (XDH), and xylulokinase, to form xylulose 5-phosphate, which enters pentose phosphate pathway.</text>
</comment>
<evidence type="ECO:0000256" key="4">
    <source>
        <dbReference type="ARBA" id="ARBA00022777"/>
    </source>
</evidence>
<comment type="catalytic activity">
    <reaction evidence="6 7">
        <text>D-xylulose + ATP = D-xylulose 5-phosphate + ADP + H(+)</text>
        <dbReference type="Rhea" id="RHEA:10964"/>
        <dbReference type="ChEBI" id="CHEBI:15378"/>
        <dbReference type="ChEBI" id="CHEBI:17140"/>
        <dbReference type="ChEBI" id="CHEBI:30616"/>
        <dbReference type="ChEBI" id="CHEBI:57737"/>
        <dbReference type="ChEBI" id="CHEBI:456216"/>
        <dbReference type="EC" id="2.7.1.17"/>
    </reaction>
</comment>
<dbReference type="GO" id="GO:0042732">
    <property type="term" value="P:D-xylose metabolic process"/>
    <property type="evidence" value="ECO:0007669"/>
    <property type="project" value="UniProtKB-UniRule"/>
</dbReference>
<dbReference type="FunFam" id="3.30.420.40:FF:000118">
    <property type="entry name" value="Xylulose kinase 2"/>
    <property type="match status" value="1"/>
</dbReference>
<dbReference type="GO" id="GO:0005829">
    <property type="term" value="C:cytosol"/>
    <property type="evidence" value="ECO:0007669"/>
    <property type="project" value="TreeGrafter"/>
</dbReference>
<evidence type="ECO:0000256" key="5">
    <source>
        <dbReference type="ARBA" id="ARBA00025184"/>
    </source>
</evidence>
<dbReference type="OMA" id="NSCALGG"/>
<proteinExistence type="inferred from homology"/>
<reference evidence="10 11" key="1">
    <citation type="journal article" date="2013" name="PLoS Genet.">
        <title>Genomic mechanisms accounting for the adaptation to parasitism in nematode-trapping fungi.</title>
        <authorList>
            <person name="Meerupati T."/>
            <person name="Andersson K.M."/>
            <person name="Friman E."/>
            <person name="Kumar D."/>
            <person name="Tunlid A."/>
            <person name="Ahren D."/>
        </authorList>
    </citation>
    <scope>NUCLEOTIDE SEQUENCE [LARGE SCALE GENOMIC DNA]</scope>
    <source>
        <strain evidence="10 11">CBS 200.50</strain>
    </source>
</reference>
<dbReference type="InterPro" id="IPR018485">
    <property type="entry name" value="FGGY_C"/>
</dbReference>
<dbReference type="InterPro" id="IPR042024">
    <property type="entry name" value="D-XK_euk"/>
</dbReference>
<keyword evidence="11" id="KW-1185">Reference proteome</keyword>
<keyword evidence="2 7" id="KW-0859">Xylose metabolism</keyword>
<accession>S8BWX2</accession>
<dbReference type="Gene3D" id="3.30.420.40">
    <property type="match status" value="2"/>
</dbReference>
<evidence type="ECO:0000259" key="9">
    <source>
        <dbReference type="Pfam" id="PF02782"/>
    </source>
</evidence>
<evidence type="ECO:0000256" key="2">
    <source>
        <dbReference type="ARBA" id="ARBA00022629"/>
    </source>
</evidence>
<comment type="caution">
    <text evidence="10">The sequence shown here is derived from an EMBL/GenBank/DDBJ whole genome shotgun (WGS) entry which is preliminary data.</text>
</comment>
<evidence type="ECO:0000256" key="3">
    <source>
        <dbReference type="ARBA" id="ARBA00022679"/>
    </source>
</evidence>
<evidence type="ECO:0000256" key="1">
    <source>
        <dbReference type="ARBA" id="ARBA00009156"/>
    </source>
</evidence>
<comment type="similarity">
    <text evidence="1 7">Belongs to the FGGY kinase family.</text>
</comment>
<feature type="domain" description="Carbohydrate kinase FGGY N-terminal" evidence="8">
    <location>
        <begin position="136"/>
        <end position="296"/>
    </location>
</feature>
<dbReference type="EMBL" id="AQGS01000063">
    <property type="protein sequence ID" value="EPS43963.1"/>
    <property type="molecule type" value="Genomic_DNA"/>
</dbReference>
<gene>
    <name evidence="10" type="ORF">H072_2078</name>
</gene>
<dbReference type="HOGENOM" id="CLU_016149_5_0_1"/>
<dbReference type="eggNOG" id="KOG2531">
    <property type="taxonomic scope" value="Eukaryota"/>
</dbReference>
<dbReference type="OrthoDB" id="1728974at2759"/>
<evidence type="ECO:0000313" key="10">
    <source>
        <dbReference type="EMBL" id="EPS43963.1"/>
    </source>
</evidence>
<dbReference type="GO" id="GO:0005998">
    <property type="term" value="P:xylulose catabolic process"/>
    <property type="evidence" value="ECO:0007669"/>
    <property type="project" value="EnsemblFungi"/>
</dbReference>
<dbReference type="Pfam" id="PF00370">
    <property type="entry name" value="FGGY_N"/>
    <property type="match status" value="1"/>
</dbReference>
<keyword evidence="7" id="KW-0067">ATP-binding</keyword>
<evidence type="ECO:0000259" key="8">
    <source>
        <dbReference type="Pfam" id="PF00370"/>
    </source>
</evidence>
<keyword evidence="7" id="KW-0547">Nucleotide-binding</keyword>
<dbReference type="AlphaFoldDB" id="S8BWX2"/>
<dbReference type="STRING" id="1284197.S8BWX2"/>
<dbReference type="EC" id="2.7.1.17" evidence="7"/>
<dbReference type="SUPFAM" id="SSF53067">
    <property type="entry name" value="Actin-like ATPase domain"/>
    <property type="match status" value="2"/>
</dbReference>
<dbReference type="GO" id="GO:0004856">
    <property type="term" value="F:D-xylulokinase activity"/>
    <property type="evidence" value="ECO:0007669"/>
    <property type="project" value="UniProtKB-UniRule"/>
</dbReference>
<keyword evidence="7" id="KW-0119">Carbohydrate metabolism</keyword>
<feature type="domain" description="Carbohydrate kinase FGGY C-terminal" evidence="9">
    <location>
        <begin position="307"/>
        <end position="513"/>
    </location>
</feature>
<dbReference type="InterPro" id="IPR018484">
    <property type="entry name" value="FGGY_N"/>
</dbReference>